<dbReference type="SUPFAM" id="SSF53756">
    <property type="entry name" value="UDP-Glycosyltransferase/glycogen phosphorylase"/>
    <property type="match status" value="1"/>
</dbReference>
<name>A0A3M9NLU9_9BACT</name>
<comment type="caution">
    <text evidence="2">The sequence shown here is derived from an EMBL/GenBank/DDBJ whole genome shotgun (WGS) entry which is preliminary data.</text>
</comment>
<protein>
    <submittedName>
        <fullName evidence="2">DUF1972 domain-containing protein</fullName>
    </submittedName>
</protein>
<proteinExistence type="predicted"/>
<dbReference type="AlphaFoldDB" id="A0A3M9NLU9"/>
<dbReference type="GO" id="GO:0016757">
    <property type="term" value="F:glycosyltransferase activity"/>
    <property type="evidence" value="ECO:0007669"/>
    <property type="project" value="TreeGrafter"/>
</dbReference>
<feature type="domain" description="DUF1972" evidence="1">
    <location>
        <begin position="5"/>
        <end position="176"/>
    </location>
</feature>
<dbReference type="PANTHER" id="PTHR46401:SF8">
    <property type="entry name" value="BLL6006 PROTEIN"/>
    <property type="match status" value="1"/>
</dbReference>
<organism evidence="2 3">
    <name type="scientific">Hanamia caeni</name>
    <dbReference type="NCBI Taxonomy" id="2294116"/>
    <lineage>
        <taxon>Bacteria</taxon>
        <taxon>Pseudomonadati</taxon>
        <taxon>Bacteroidota</taxon>
        <taxon>Chitinophagia</taxon>
        <taxon>Chitinophagales</taxon>
        <taxon>Chitinophagaceae</taxon>
        <taxon>Hanamia</taxon>
    </lineage>
</organism>
<accession>A0A3M9NLU9</accession>
<dbReference type="InterPro" id="IPR015393">
    <property type="entry name" value="DUF1972"/>
</dbReference>
<dbReference type="RefSeq" id="WP_123119333.1">
    <property type="nucleotide sequence ID" value="NZ_RJJR01000002.1"/>
</dbReference>
<sequence>MKLKIGIIGCRGIPNFYGGFEKMAECISVGLVNKGHQVTVYNSHNHPYQQKDFHGVEIKHCYDPEYKIGTAGQFIYDWNCIQHARKQNFDALLFLGYTSSSVWGRFFPKKPVIISNMDGLEWKRSKYNYMTRQFLKQAEKWAVKCSHFYIADSIVIQNYLQKKYNIQCKYIPYGSEISYLDNNSLLSYYHICKKEYFLLMARMEPENNIETILDGFNKSSSDKKFLVIGSTDNSFGQKIQKKFQSDKRILFAGAIYDSSVTHTLKYFSSLYFHGHSVGGTNPSLLEAMGSSSLIAAHQNEFNLSVLQKDAYYFQSSKDVEQLIESVKRDKKEEQMVQNNLLKIERKYNWPSIIEQYNDFIIECFYKHQK</sequence>
<keyword evidence="3" id="KW-1185">Reference proteome</keyword>
<gene>
    <name evidence="2" type="ORF">EFY79_03670</name>
</gene>
<dbReference type="PANTHER" id="PTHR46401">
    <property type="entry name" value="GLYCOSYLTRANSFERASE WBBK-RELATED"/>
    <property type="match status" value="1"/>
</dbReference>
<dbReference type="Pfam" id="PF09314">
    <property type="entry name" value="DUF1972"/>
    <property type="match status" value="1"/>
</dbReference>
<evidence type="ECO:0000313" key="2">
    <source>
        <dbReference type="EMBL" id="RNI38770.1"/>
    </source>
</evidence>
<dbReference type="Gene3D" id="3.40.50.2000">
    <property type="entry name" value="Glycogen Phosphorylase B"/>
    <property type="match status" value="2"/>
</dbReference>
<reference evidence="2 3" key="1">
    <citation type="submission" date="2018-11" db="EMBL/GenBank/DDBJ databases">
        <title>Draft genome sequence of Ferruginibacter sp. BO-59.</title>
        <authorList>
            <person name="Im W.T."/>
        </authorList>
    </citation>
    <scope>NUCLEOTIDE SEQUENCE [LARGE SCALE GENOMIC DNA]</scope>
    <source>
        <strain evidence="2 3">BO-59</strain>
    </source>
</reference>
<dbReference type="OrthoDB" id="9792269at2"/>
<dbReference type="EMBL" id="RJJR01000002">
    <property type="protein sequence ID" value="RNI38770.1"/>
    <property type="molecule type" value="Genomic_DNA"/>
</dbReference>
<dbReference type="Proteomes" id="UP000267223">
    <property type="component" value="Unassembled WGS sequence"/>
</dbReference>
<evidence type="ECO:0000259" key="1">
    <source>
        <dbReference type="Pfam" id="PF09314"/>
    </source>
</evidence>
<evidence type="ECO:0000313" key="3">
    <source>
        <dbReference type="Proteomes" id="UP000267223"/>
    </source>
</evidence>